<organism evidence="2 3">
    <name type="scientific">Phytophthora boehmeriae</name>
    <dbReference type="NCBI Taxonomy" id="109152"/>
    <lineage>
        <taxon>Eukaryota</taxon>
        <taxon>Sar</taxon>
        <taxon>Stramenopiles</taxon>
        <taxon>Oomycota</taxon>
        <taxon>Peronosporomycetes</taxon>
        <taxon>Peronosporales</taxon>
        <taxon>Peronosporaceae</taxon>
        <taxon>Phytophthora</taxon>
    </lineage>
</organism>
<evidence type="ECO:0000313" key="2">
    <source>
        <dbReference type="EMBL" id="KAG7394856.1"/>
    </source>
</evidence>
<sequence>MLSLALCFLAALLPSVSVSGPAAQVSISVNAQPVPQYFVRVVQDGDDCEALDSVLPMCVSKDFVCRMEAGQEMFASAPSCLVYDPSAMQDNPYQIEETAAAPWANCDPTAEMNRQIGDAPACKRDFQCLCLHGSSATCVCAPPDAVSDENGAATCGNSATKGCDAGEYCHFLKEGGMECGLKPYFS</sequence>
<feature type="signal peptide" evidence="1">
    <location>
        <begin position="1"/>
        <end position="18"/>
    </location>
</feature>
<keyword evidence="3" id="KW-1185">Reference proteome</keyword>
<dbReference type="OrthoDB" id="157293at2759"/>
<keyword evidence="1" id="KW-0732">Signal</keyword>
<protein>
    <submittedName>
        <fullName evidence="2">Uncharacterized protein</fullName>
    </submittedName>
</protein>
<comment type="caution">
    <text evidence="2">The sequence shown here is derived from an EMBL/GenBank/DDBJ whole genome shotgun (WGS) entry which is preliminary data.</text>
</comment>
<gene>
    <name evidence="2" type="ORF">PHYBOEH_004592</name>
</gene>
<reference evidence="2" key="1">
    <citation type="submission" date="2021-02" db="EMBL/GenBank/DDBJ databases">
        <authorList>
            <person name="Palmer J.M."/>
        </authorList>
    </citation>
    <scope>NUCLEOTIDE SEQUENCE</scope>
    <source>
        <strain evidence="2">SCRP23</strain>
    </source>
</reference>
<dbReference type="EMBL" id="JAGDFL010000240">
    <property type="protein sequence ID" value="KAG7394856.1"/>
    <property type="molecule type" value="Genomic_DNA"/>
</dbReference>
<dbReference type="Proteomes" id="UP000693981">
    <property type="component" value="Unassembled WGS sequence"/>
</dbReference>
<proteinExistence type="predicted"/>
<dbReference type="AlphaFoldDB" id="A0A8T1WN76"/>
<evidence type="ECO:0000313" key="3">
    <source>
        <dbReference type="Proteomes" id="UP000693981"/>
    </source>
</evidence>
<name>A0A8T1WN76_9STRA</name>
<accession>A0A8T1WN76</accession>
<feature type="chain" id="PRO_5035927414" evidence="1">
    <location>
        <begin position="19"/>
        <end position="186"/>
    </location>
</feature>
<evidence type="ECO:0000256" key="1">
    <source>
        <dbReference type="SAM" id="SignalP"/>
    </source>
</evidence>